<feature type="domain" description="Fe2OG dioxygenase" evidence="1">
    <location>
        <begin position="85"/>
        <end position="184"/>
    </location>
</feature>
<dbReference type="PROSITE" id="PS51471">
    <property type="entry name" value="FE2OG_OXY"/>
    <property type="match status" value="1"/>
</dbReference>
<dbReference type="EMBL" id="ON529852">
    <property type="protein sequence ID" value="USN14100.1"/>
    <property type="molecule type" value="Genomic_DNA"/>
</dbReference>
<dbReference type="InterPro" id="IPR037151">
    <property type="entry name" value="AlkB-like_sf"/>
</dbReference>
<name>A0A9E7MPC8_9CAUD</name>
<evidence type="ECO:0000313" key="3">
    <source>
        <dbReference type="Proteomes" id="UP001056685"/>
    </source>
</evidence>
<dbReference type="Gene3D" id="2.60.120.590">
    <property type="entry name" value="Alpha-ketoglutarate-dependent dioxygenase AlkB-like"/>
    <property type="match status" value="1"/>
</dbReference>
<accession>A0A9E7MPC8</accession>
<organism evidence="2 3">
    <name type="scientific">Brevundimonas phage vB_BpoS-Kabachok</name>
    <dbReference type="NCBI Taxonomy" id="2948600"/>
    <lineage>
        <taxon>Viruses</taxon>
        <taxon>Duplodnaviria</taxon>
        <taxon>Heunggongvirae</taxon>
        <taxon>Uroviricota</taxon>
        <taxon>Caudoviricetes</taxon>
        <taxon>Jeanschmidtviridae</taxon>
        <taxon>Marchewkavirus</taxon>
        <taxon>Marchewkavirus kabachok</taxon>
    </lineage>
</organism>
<dbReference type="SUPFAM" id="SSF51197">
    <property type="entry name" value="Clavaminate synthase-like"/>
    <property type="match status" value="1"/>
</dbReference>
<dbReference type="GO" id="GO:0051213">
    <property type="term" value="F:dioxygenase activity"/>
    <property type="evidence" value="ECO:0007669"/>
    <property type="project" value="InterPro"/>
</dbReference>
<evidence type="ECO:0000313" key="2">
    <source>
        <dbReference type="EMBL" id="USN14100.1"/>
    </source>
</evidence>
<dbReference type="PANTHER" id="PTHR31212">
    <property type="entry name" value="ALPHA-KETOGLUTARATE-DEPENDENT DIOXYGENASE ALKB HOMOLOG 3"/>
    <property type="match status" value="1"/>
</dbReference>
<evidence type="ECO:0000259" key="1">
    <source>
        <dbReference type="PROSITE" id="PS51471"/>
    </source>
</evidence>
<reference evidence="2" key="1">
    <citation type="submission" date="2022-05" db="EMBL/GenBank/DDBJ databases">
        <authorList>
            <person name="Friedrich I."/>
            <person name="Poehlein A."/>
            <person name="Schneider D."/>
            <person name="Hertel R."/>
            <person name="Daniel R."/>
        </authorList>
    </citation>
    <scope>NUCLEOTIDE SEQUENCE</scope>
</reference>
<dbReference type="InterPro" id="IPR032854">
    <property type="entry name" value="ALKBH3"/>
</dbReference>
<dbReference type="InterPro" id="IPR005123">
    <property type="entry name" value="Oxoglu/Fe-dep_dioxygenase_dom"/>
</dbReference>
<dbReference type="InterPro" id="IPR027450">
    <property type="entry name" value="AlkB-like"/>
</dbReference>
<sequence length="186" mass="21168">MSDAPVVYFDDFISEPIRDAAFLMLRDGLAWERRETAPRSEYWTNTFERDYTYGEGPGRRTYEARPSHPFIDVCRDQIEVEAGVRLEGCFLNLYHNGSDGLGWHADDDPKIDHNRPIAVITLGEGRDIAFKRNVKGAHPERMFLESGSLLIMRPGMQQTHLHAIPKVEGRDIGPRISLTFRGLVPA</sequence>
<keyword evidence="3" id="KW-1185">Reference proteome</keyword>
<dbReference type="Pfam" id="PF13532">
    <property type="entry name" value="2OG-FeII_Oxy_2"/>
    <property type="match status" value="1"/>
</dbReference>
<proteinExistence type="predicted"/>
<dbReference type="PANTHER" id="PTHR31212:SF4">
    <property type="entry name" value="ALPHA-KETOGLUTARATE-DEPENDENT DIOXYGENASE ALKB HOMOLOG 3"/>
    <property type="match status" value="1"/>
</dbReference>
<protein>
    <recommendedName>
        <fullName evidence="1">Fe2OG dioxygenase domain-containing protein</fullName>
    </recommendedName>
</protein>
<dbReference type="Proteomes" id="UP001056685">
    <property type="component" value="Segment"/>
</dbReference>
<gene>
    <name evidence="2" type="ORF">KABACHOK_02640</name>
</gene>
<dbReference type="GO" id="GO:0006307">
    <property type="term" value="P:DNA alkylation repair"/>
    <property type="evidence" value="ECO:0007669"/>
    <property type="project" value="InterPro"/>
</dbReference>